<dbReference type="KEGG" id="naer:MJ1_0516"/>
<accession>A0A915WRW0</accession>
<dbReference type="AlphaFoldDB" id="A0A915WRW0"/>
<dbReference type="GeneID" id="74568463"/>
<protein>
    <submittedName>
        <fullName evidence="2">Transcription factor E</fullName>
    </submittedName>
</protein>
<dbReference type="GO" id="GO:0006367">
    <property type="term" value="P:transcription initiation at RNA polymerase II promoter"/>
    <property type="evidence" value="ECO:0007669"/>
    <property type="project" value="InterPro"/>
</dbReference>
<evidence type="ECO:0000313" key="3">
    <source>
        <dbReference type="Proteomes" id="UP001055553"/>
    </source>
</evidence>
<dbReference type="RefSeq" id="WP_258392984.1">
    <property type="nucleotide sequence ID" value="NZ_AP019769.1"/>
</dbReference>
<dbReference type="GO" id="GO:0006355">
    <property type="term" value="P:regulation of DNA-templated transcription"/>
    <property type="evidence" value="ECO:0007669"/>
    <property type="project" value="InterPro"/>
</dbReference>
<evidence type="ECO:0000313" key="2">
    <source>
        <dbReference type="EMBL" id="BBL45669.1"/>
    </source>
</evidence>
<dbReference type="SMART" id="SM00531">
    <property type="entry name" value="TFIIE"/>
    <property type="match status" value="1"/>
</dbReference>
<dbReference type="InterPro" id="IPR036388">
    <property type="entry name" value="WH-like_DNA-bd_sf"/>
</dbReference>
<feature type="domain" description="Transcription initiation factor IIE subunit alpha N-terminal" evidence="1">
    <location>
        <begin position="7"/>
        <end position="142"/>
    </location>
</feature>
<dbReference type="InterPro" id="IPR024550">
    <property type="entry name" value="TFIIEa/SarR/Rpc3_HTH_dom"/>
</dbReference>
<dbReference type="PIRSF" id="PIRSF006373">
    <property type="entry name" value="TF_E_archaea"/>
    <property type="match status" value="1"/>
</dbReference>
<organism evidence="2 3">
    <name type="scientific">Nanobdella aerobiophila</name>
    <dbReference type="NCBI Taxonomy" id="2586965"/>
    <lineage>
        <taxon>Archaea</taxon>
        <taxon>Nanobdellota</taxon>
        <taxon>Nanobdellia</taxon>
        <taxon>Nanobdellales</taxon>
        <taxon>Nanobdellaceae</taxon>
        <taxon>Nanobdella</taxon>
    </lineage>
</organism>
<dbReference type="Proteomes" id="UP001055553">
    <property type="component" value="Chromosome"/>
</dbReference>
<reference evidence="3" key="1">
    <citation type="journal article" date="2022" name="Int. J. Syst. Evol. Microbiol.">
        <title>Nanobdella aerobiophila gen. nov., sp. nov., a thermoacidophilic, obligate ectosymbiotic archaeon, and proposal of Nanobdellaceae fam. nov., Nanobdellales ord. nov. and Nanobdellia class. nov.</title>
        <authorList>
            <person name="Kato S."/>
            <person name="Ogasawara A."/>
            <person name="Itoh T."/>
            <person name="Sakai H.D."/>
            <person name="Shimizu M."/>
            <person name="Yuki M."/>
            <person name="Kaneko M."/>
            <person name="Takashina T."/>
            <person name="Ohkuma M."/>
        </authorList>
    </citation>
    <scope>NUCLEOTIDE SEQUENCE [LARGE SCALE GENOMIC DNA]</scope>
    <source>
        <strain evidence="3">MJ1</strain>
    </source>
</reference>
<gene>
    <name evidence="2" type="ORF">MJ1_0516</name>
</gene>
<dbReference type="SUPFAM" id="SSF46785">
    <property type="entry name" value="Winged helix' DNA-binding domain"/>
    <property type="match status" value="1"/>
</dbReference>
<name>A0A915WRW0_9ARCH</name>
<sequence>MTYLLNEDFRKVLEYISDKKEFTEKEVRRELKIREDEIRKLLYILEENGVIYPLNIINNNGKFDFRWGNRVPNKKEFFNLIFNKELDKIKKEIEDTPKTIYYCENCNLGYTFEESYENDFKCRECGTILKEKENFRIIELENIENNILLLKKNYIPEKRVSKARGKR</sequence>
<proteinExistence type="predicted"/>
<dbReference type="EMBL" id="AP019769">
    <property type="protein sequence ID" value="BBL45669.1"/>
    <property type="molecule type" value="Genomic_DNA"/>
</dbReference>
<dbReference type="InterPro" id="IPR002853">
    <property type="entry name" value="TFIIE_asu"/>
</dbReference>
<dbReference type="InterPro" id="IPR036390">
    <property type="entry name" value="WH_DNA-bd_sf"/>
</dbReference>
<keyword evidence="3" id="KW-1185">Reference proteome</keyword>
<evidence type="ECO:0000259" key="1">
    <source>
        <dbReference type="SMART" id="SM00531"/>
    </source>
</evidence>
<dbReference type="InterPro" id="IPR016481">
    <property type="entry name" value="TF_E_archaea"/>
</dbReference>
<dbReference type="Gene3D" id="1.10.10.10">
    <property type="entry name" value="Winged helix-like DNA-binding domain superfamily/Winged helix DNA-binding domain"/>
    <property type="match status" value="1"/>
</dbReference>
<dbReference type="Pfam" id="PF02002">
    <property type="entry name" value="TFIIE_alpha"/>
    <property type="match status" value="1"/>
</dbReference>